<dbReference type="EMBL" id="MN739429">
    <property type="protein sequence ID" value="QHT04458.1"/>
    <property type="molecule type" value="Genomic_DNA"/>
</dbReference>
<proteinExistence type="predicted"/>
<reference evidence="1" key="1">
    <citation type="journal article" date="2020" name="Nature">
        <title>Giant virus diversity and host interactions through global metagenomics.</title>
        <authorList>
            <person name="Schulz F."/>
            <person name="Roux S."/>
            <person name="Paez-Espino D."/>
            <person name="Jungbluth S."/>
            <person name="Walsh D.A."/>
            <person name="Denef V.J."/>
            <person name="McMahon K.D."/>
            <person name="Konstantinidis K.T."/>
            <person name="Eloe-Fadrosh E.A."/>
            <person name="Kyrpides N.C."/>
            <person name="Woyke T."/>
        </authorList>
    </citation>
    <scope>NUCLEOTIDE SEQUENCE</scope>
    <source>
        <strain evidence="1">GVMAG-M-3300021185-45</strain>
    </source>
</reference>
<protein>
    <submittedName>
        <fullName evidence="1">Uncharacterized protein</fullName>
    </submittedName>
</protein>
<organism evidence="1">
    <name type="scientific">viral metagenome</name>
    <dbReference type="NCBI Taxonomy" id="1070528"/>
    <lineage>
        <taxon>unclassified sequences</taxon>
        <taxon>metagenomes</taxon>
        <taxon>organismal metagenomes</taxon>
    </lineage>
</organism>
<sequence>MKRNLYTIEEGEGEEESECFVELKKMMVIVFYSCFFGLDKGSDYYLAEKKREE</sequence>
<evidence type="ECO:0000313" key="1">
    <source>
        <dbReference type="EMBL" id="QHT04458.1"/>
    </source>
</evidence>
<dbReference type="AlphaFoldDB" id="A0A6C0CIN5"/>
<name>A0A6C0CIN5_9ZZZZ</name>
<accession>A0A6C0CIN5</accession>